<protein>
    <submittedName>
        <fullName evidence="1">Uncharacterized protein</fullName>
    </submittedName>
</protein>
<dbReference type="InParanoid" id="A0A177CBS9"/>
<organism evidence="1 2">
    <name type="scientific">Paraphaeosphaeria sporulosa</name>
    <dbReference type="NCBI Taxonomy" id="1460663"/>
    <lineage>
        <taxon>Eukaryota</taxon>
        <taxon>Fungi</taxon>
        <taxon>Dikarya</taxon>
        <taxon>Ascomycota</taxon>
        <taxon>Pezizomycotina</taxon>
        <taxon>Dothideomycetes</taxon>
        <taxon>Pleosporomycetidae</taxon>
        <taxon>Pleosporales</taxon>
        <taxon>Massarineae</taxon>
        <taxon>Didymosphaeriaceae</taxon>
        <taxon>Paraphaeosphaeria</taxon>
    </lineage>
</organism>
<reference evidence="1 2" key="1">
    <citation type="submission" date="2016-05" db="EMBL/GenBank/DDBJ databases">
        <title>Comparative analysis of secretome profiles of manganese(II)-oxidizing ascomycete fungi.</title>
        <authorList>
            <consortium name="DOE Joint Genome Institute"/>
            <person name="Zeiner C.A."/>
            <person name="Purvine S.O."/>
            <person name="Zink E.M."/>
            <person name="Wu S."/>
            <person name="Pasa-Tolic L."/>
            <person name="Chaput D.L."/>
            <person name="Haridas S."/>
            <person name="Grigoriev I.V."/>
            <person name="Santelli C.M."/>
            <person name="Hansel C.M."/>
        </authorList>
    </citation>
    <scope>NUCLEOTIDE SEQUENCE [LARGE SCALE GENOMIC DNA]</scope>
    <source>
        <strain evidence="1 2">AP3s5-JAC2a</strain>
    </source>
</reference>
<dbReference type="AlphaFoldDB" id="A0A177CBS9"/>
<keyword evidence="2" id="KW-1185">Reference proteome</keyword>
<dbReference type="RefSeq" id="XP_018034687.1">
    <property type="nucleotide sequence ID" value="XM_018187386.1"/>
</dbReference>
<dbReference type="Proteomes" id="UP000077069">
    <property type="component" value="Unassembled WGS sequence"/>
</dbReference>
<accession>A0A177CBS9</accession>
<gene>
    <name evidence="1" type="ORF">CC84DRAFT_787433</name>
</gene>
<dbReference type="EMBL" id="KV441553">
    <property type="protein sequence ID" value="OAG04322.1"/>
    <property type="molecule type" value="Genomic_DNA"/>
</dbReference>
<evidence type="ECO:0000313" key="1">
    <source>
        <dbReference type="EMBL" id="OAG04322.1"/>
    </source>
</evidence>
<proteinExistence type="predicted"/>
<name>A0A177CBS9_9PLEO</name>
<sequence>MHCQDPVRLLTGRPKLHHHLALFHSQNLFPMVAPSWCSICTHKVVRIGPCSSKCPVGQSTNVQRGGFGEATSVRFHSPSKMPVQAASSSSPSETISKFSGVESVDSFPQNCTNECRSGQHVYLVSRHRKTYSSCDVRWVVPANTSVSPI</sequence>
<evidence type="ECO:0000313" key="2">
    <source>
        <dbReference type="Proteomes" id="UP000077069"/>
    </source>
</evidence>
<dbReference type="GeneID" id="28770872"/>